<keyword evidence="1" id="KW-0067">ATP-binding</keyword>
<name>A0A8X6S6Q6_TRICX</name>
<keyword evidence="1" id="KW-0347">Helicase</keyword>
<dbReference type="PANTHER" id="PTHR47642:SF5">
    <property type="entry name" value="ATP-DEPENDENT DNA HELICASE"/>
    <property type="match status" value="1"/>
</dbReference>
<proteinExistence type="predicted"/>
<evidence type="ECO:0000313" key="2">
    <source>
        <dbReference type="Proteomes" id="UP000887159"/>
    </source>
</evidence>
<gene>
    <name evidence="1" type="primary">HaOG205669</name>
    <name evidence="1" type="ORF">TNCV_4404701</name>
</gene>
<sequence>MVPYEMLCMIDSILKQLKNSEEMFGVLNALMQLPPVRGNQVFDQPARMVSATHFWCLFSLIELKENTRQKGCNFVNILNTLRVGEMTTEHFSDLMQKVSSNNSGEFSTEKALRIYPTNQQVNKHNAAILKHFRKNTQMFKITPQDKLTDGTKNNYPIDINNIIHSDIYKTGGLPKELEIFVGVKVMLRSNIDIGSKLFADGQAYVALSRVRSLEGL</sequence>
<dbReference type="Proteomes" id="UP000887159">
    <property type="component" value="Unassembled WGS sequence"/>
</dbReference>
<dbReference type="AlphaFoldDB" id="A0A8X6S6Q6"/>
<keyword evidence="1" id="KW-0378">Hydrolase</keyword>
<dbReference type="GO" id="GO:0004386">
    <property type="term" value="F:helicase activity"/>
    <property type="evidence" value="ECO:0007669"/>
    <property type="project" value="UniProtKB-KW"/>
</dbReference>
<keyword evidence="2" id="KW-1185">Reference proteome</keyword>
<reference evidence="1" key="1">
    <citation type="submission" date="2020-08" db="EMBL/GenBank/DDBJ databases">
        <title>Multicomponent nature underlies the extraordinary mechanical properties of spider dragline silk.</title>
        <authorList>
            <person name="Kono N."/>
            <person name="Nakamura H."/>
            <person name="Mori M."/>
            <person name="Yoshida Y."/>
            <person name="Ohtoshi R."/>
            <person name="Malay A.D."/>
            <person name="Moran D.A.P."/>
            <person name="Tomita M."/>
            <person name="Numata K."/>
            <person name="Arakawa K."/>
        </authorList>
    </citation>
    <scope>NUCLEOTIDE SEQUENCE</scope>
</reference>
<organism evidence="1 2">
    <name type="scientific">Trichonephila clavipes</name>
    <name type="common">Golden silk orbweaver</name>
    <name type="synonym">Nephila clavipes</name>
    <dbReference type="NCBI Taxonomy" id="2585209"/>
    <lineage>
        <taxon>Eukaryota</taxon>
        <taxon>Metazoa</taxon>
        <taxon>Ecdysozoa</taxon>
        <taxon>Arthropoda</taxon>
        <taxon>Chelicerata</taxon>
        <taxon>Arachnida</taxon>
        <taxon>Araneae</taxon>
        <taxon>Araneomorphae</taxon>
        <taxon>Entelegynae</taxon>
        <taxon>Araneoidea</taxon>
        <taxon>Nephilidae</taxon>
        <taxon>Trichonephila</taxon>
    </lineage>
</organism>
<dbReference type="EMBL" id="BMAU01021255">
    <property type="protein sequence ID" value="GFY05803.1"/>
    <property type="molecule type" value="Genomic_DNA"/>
</dbReference>
<accession>A0A8X6S6Q6</accession>
<dbReference type="PANTHER" id="PTHR47642">
    <property type="entry name" value="ATP-DEPENDENT DNA HELICASE"/>
    <property type="match status" value="1"/>
</dbReference>
<dbReference type="InterPro" id="IPR027417">
    <property type="entry name" value="P-loop_NTPase"/>
</dbReference>
<evidence type="ECO:0000313" key="1">
    <source>
        <dbReference type="EMBL" id="GFY05803.1"/>
    </source>
</evidence>
<comment type="caution">
    <text evidence="1">The sequence shown here is derived from an EMBL/GenBank/DDBJ whole genome shotgun (WGS) entry which is preliminary data.</text>
</comment>
<keyword evidence="1" id="KW-0547">Nucleotide-binding</keyword>
<protein>
    <submittedName>
        <fullName evidence="1">ATP-dependent DNA helicase</fullName>
    </submittedName>
</protein>
<dbReference type="SUPFAM" id="SSF52540">
    <property type="entry name" value="P-loop containing nucleoside triphosphate hydrolases"/>
    <property type="match status" value="1"/>
</dbReference>
<dbReference type="InterPro" id="IPR051055">
    <property type="entry name" value="PIF1_helicase"/>
</dbReference>